<evidence type="ECO:0000256" key="1">
    <source>
        <dbReference type="SAM" id="MobiDB-lite"/>
    </source>
</evidence>
<dbReference type="Proteomes" id="UP000257109">
    <property type="component" value="Unassembled WGS sequence"/>
</dbReference>
<reference evidence="2" key="1">
    <citation type="submission" date="2018-05" db="EMBL/GenBank/DDBJ databases">
        <title>Draft genome of Mucuna pruriens seed.</title>
        <authorList>
            <person name="Nnadi N.E."/>
            <person name="Vos R."/>
            <person name="Hasami M.H."/>
            <person name="Devisetty U.K."/>
            <person name="Aguiy J.C."/>
        </authorList>
    </citation>
    <scope>NUCLEOTIDE SEQUENCE [LARGE SCALE GENOMIC DNA]</scope>
    <source>
        <strain evidence="2">JCA_2017</strain>
    </source>
</reference>
<evidence type="ECO:0000313" key="2">
    <source>
        <dbReference type="EMBL" id="RDX62366.1"/>
    </source>
</evidence>
<name>A0A371E8I8_MUCPR</name>
<comment type="caution">
    <text evidence="2">The sequence shown here is derived from an EMBL/GenBank/DDBJ whole genome shotgun (WGS) entry which is preliminary data.</text>
</comment>
<organism evidence="2 3">
    <name type="scientific">Mucuna pruriens</name>
    <name type="common">Velvet bean</name>
    <name type="synonym">Dolichos pruriens</name>
    <dbReference type="NCBI Taxonomy" id="157652"/>
    <lineage>
        <taxon>Eukaryota</taxon>
        <taxon>Viridiplantae</taxon>
        <taxon>Streptophyta</taxon>
        <taxon>Embryophyta</taxon>
        <taxon>Tracheophyta</taxon>
        <taxon>Spermatophyta</taxon>
        <taxon>Magnoliopsida</taxon>
        <taxon>eudicotyledons</taxon>
        <taxon>Gunneridae</taxon>
        <taxon>Pentapetalae</taxon>
        <taxon>rosids</taxon>
        <taxon>fabids</taxon>
        <taxon>Fabales</taxon>
        <taxon>Fabaceae</taxon>
        <taxon>Papilionoideae</taxon>
        <taxon>50 kb inversion clade</taxon>
        <taxon>NPAAA clade</taxon>
        <taxon>indigoferoid/millettioid clade</taxon>
        <taxon>Phaseoleae</taxon>
        <taxon>Mucuna</taxon>
    </lineage>
</organism>
<gene>
    <name evidence="2" type="ORF">CR513_59312</name>
</gene>
<sequence>MRHMPRGREISKRLYSVDHGVASKRNCTTMESSSSDTPQPVLLNSSLSLPKNISRTLSPKIENLVEYTYVPEDAQISETSTPLLSPYNTSADKDLPLDL</sequence>
<feature type="non-terminal residue" evidence="2">
    <location>
        <position position="1"/>
    </location>
</feature>
<protein>
    <submittedName>
        <fullName evidence="2">Uncharacterized protein</fullName>
    </submittedName>
</protein>
<dbReference type="AlphaFoldDB" id="A0A371E8I8"/>
<accession>A0A371E8I8</accession>
<proteinExistence type="predicted"/>
<feature type="region of interest" description="Disordered" evidence="1">
    <location>
        <begin position="77"/>
        <end position="99"/>
    </location>
</feature>
<feature type="compositionally biased region" description="Polar residues" evidence="1">
    <location>
        <begin position="77"/>
        <end position="90"/>
    </location>
</feature>
<keyword evidence="3" id="KW-1185">Reference proteome</keyword>
<evidence type="ECO:0000313" key="3">
    <source>
        <dbReference type="Proteomes" id="UP000257109"/>
    </source>
</evidence>
<dbReference type="EMBL" id="QJKJ01015537">
    <property type="protein sequence ID" value="RDX62366.1"/>
    <property type="molecule type" value="Genomic_DNA"/>
</dbReference>